<dbReference type="Pfam" id="PF04157">
    <property type="entry name" value="EAP30"/>
    <property type="match status" value="1"/>
</dbReference>
<dbReference type="GO" id="GO:0032266">
    <property type="term" value="F:phosphatidylinositol-3-phosphate binding"/>
    <property type="evidence" value="ECO:0007669"/>
    <property type="project" value="UniProtKB-UniRule"/>
</dbReference>
<dbReference type="GO" id="GO:0043130">
    <property type="term" value="F:ubiquitin binding"/>
    <property type="evidence" value="ECO:0007669"/>
    <property type="project" value="UniProtKB-UniRule"/>
</dbReference>
<keyword evidence="8" id="KW-1185">Reference proteome</keyword>
<dbReference type="PANTHER" id="PTHR13128">
    <property type="entry name" value="VACUOLAR PROTEIN-SORTING-ASSOCIATED PROTEIN 36"/>
    <property type="match status" value="1"/>
</dbReference>
<feature type="region of interest" description="Disordered" evidence="5">
    <location>
        <begin position="68"/>
        <end position="90"/>
    </location>
</feature>
<feature type="compositionally biased region" description="Gly residues" evidence="5">
    <location>
        <begin position="354"/>
        <end position="370"/>
    </location>
</feature>
<comment type="function">
    <text evidence="4">Component of the ESCRT-II complex (endosomal sorting complex required for transport II), which is required for multivesicular body (MVB) formation and sorting of endosomal cargo proteins into MVBs.</text>
</comment>
<dbReference type="SUPFAM" id="SSF50729">
    <property type="entry name" value="PH domain-like"/>
    <property type="match status" value="1"/>
</dbReference>
<feature type="region of interest" description="Disordered" evidence="5">
    <location>
        <begin position="126"/>
        <end position="154"/>
    </location>
</feature>
<evidence type="ECO:0000256" key="5">
    <source>
        <dbReference type="SAM" id="MobiDB-lite"/>
    </source>
</evidence>
<reference evidence="7" key="1">
    <citation type="submission" date="2020-04" db="EMBL/GenBank/DDBJ databases">
        <title>Analysis of mating type loci in Filobasidium floriforme.</title>
        <authorList>
            <person name="Nowrousian M."/>
        </authorList>
    </citation>
    <scope>NUCLEOTIDE SEQUENCE</scope>
    <source>
        <strain evidence="7">CBS 6242</strain>
    </source>
</reference>
<evidence type="ECO:0000256" key="4">
    <source>
        <dbReference type="RuleBase" id="RU367095"/>
    </source>
</evidence>
<gene>
    <name evidence="7" type="ORF">FFLO_01489</name>
</gene>
<organism evidence="7 8">
    <name type="scientific">Filobasidium floriforme</name>
    <dbReference type="NCBI Taxonomy" id="5210"/>
    <lineage>
        <taxon>Eukaryota</taxon>
        <taxon>Fungi</taxon>
        <taxon>Dikarya</taxon>
        <taxon>Basidiomycota</taxon>
        <taxon>Agaricomycotina</taxon>
        <taxon>Tremellomycetes</taxon>
        <taxon>Filobasidiales</taxon>
        <taxon>Filobasidiaceae</taxon>
        <taxon>Filobasidium</taxon>
    </lineage>
</organism>
<dbReference type="InterPro" id="IPR037855">
    <property type="entry name" value="Vps36"/>
</dbReference>
<dbReference type="GO" id="GO:0031902">
    <property type="term" value="C:late endosome membrane"/>
    <property type="evidence" value="ECO:0007669"/>
    <property type="project" value="UniProtKB-UniRule"/>
</dbReference>
<evidence type="ECO:0000259" key="6">
    <source>
        <dbReference type="PROSITE" id="PS51495"/>
    </source>
</evidence>
<dbReference type="EMBL" id="JABELV010000021">
    <property type="protein sequence ID" value="KAG7563057.1"/>
    <property type="molecule type" value="Genomic_DNA"/>
</dbReference>
<evidence type="ECO:0000256" key="3">
    <source>
        <dbReference type="ARBA" id="ARBA00022927"/>
    </source>
</evidence>
<dbReference type="Gene3D" id="2.30.30.380">
    <property type="entry name" value="Zn-finger domain of Sec23/24"/>
    <property type="match status" value="1"/>
</dbReference>
<evidence type="ECO:0000313" key="7">
    <source>
        <dbReference type="EMBL" id="KAG7563057.1"/>
    </source>
</evidence>
<dbReference type="PANTHER" id="PTHR13128:SF12">
    <property type="entry name" value="VACUOLAR PROTEIN-SORTING-ASSOCIATED PROTEIN 36"/>
    <property type="match status" value="1"/>
</dbReference>
<dbReference type="GO" id="GO:0043328">
    <property type="term" value="P:protein transport to vacuole involved in ubiquitin-dependent protein catabolic process via the multivesicular body sorting pathway"/>
    <property type="evidence" value="ECO:0007669"/>
    <property type="project" value="UniProtKB-UniRule"/>
</dbReference>
<dbReference type="GO" id="GO:0000814">
    <property type="term" value="C:ESCRT II complex"/>
    <property type="evidence" value="ECO:0007669"/>
    <property type="project" value="UniProtKB-UniRule"/>
</dbReference>
<dbReference type="SUPFAM" id="SSF90209">
    <property type="entry name" value="Ran binding protein zinc finger-like"/>
    <property type="match status" value="2"/>
</dbReference>
<dbReference type="InterPro" id="IPR036443">
    <property type="entry name" value="Znf_RanBP2_sf"/>
</dbReference>
<feature type="region of interest" description="Disordered" evidence="5">
    <location>
        <begin position="202"/>
        <end position="242"/>
    </location>
</feature>
<dbReference type="Gene3D" id="6.10.140.260">
    <property type="match status" value="1"/>
</dbReference>
<accession>A0A8K0NUU2</accession>
<dbReference type="Gene3D" id="2.30.29.30">
    <property type="entry name" value="Pleckstrin-homology domain (PH domain)/Phosphotyrosine-binding domain (PTB)"/>
    <property type="match status" value="2"/>
</dbReference>
<comment type="subcellular location">
    <subcellularLocation>
        <location evidence="4">Cytoplasm</location>
    </subcellularLocation>
    <subcellularLocation>
        <location evidence="4">Endosome</location>
    </subcellularLocation>
</comment>
<protein>
    <recommendedName>
        <fullName evidence="4">Vacuolar protein-sorting-associated protein 36</fullName>
    </recommendedName>
    <alternativeName>
        <fullName evidence="4">ESCRT-II complex subunit VPS36</fullName>
    </alternativeName>
</protein>
<dbReference type="Pfam" id="PF16988">
    <property type="entry name" value="Vps36-NZF-N"/>
    <property type="match status" value="1"/>
</dbReference>
<sequence>MSVSFRSFVHPLEIPRQDATVQELLDVEAGEQWIYGQHGVGLYEGNSKLPNHQILSVQLTTHRILLLATSPPPPTASTSSNPSDPPALSSNLQVSLSDIRQTEYYMGFIRSSAKITLFLGENPDIWGDRDRGTNGNGANSGTSTNTHSNGTAAASKEDSTWTCNVCGYSNPTPTSLARSNTLAHQTPRCGLCGVVKDLVKAPSSSRPSTPTIGVTPSPTPKVITTPRSDSPRTTNHPENNVGGEGFEIPCPRCTFLNRPELKRCEVCSGILVPRGATTLVPDNKIDGIIRTDSPVPTLPLPAPIPQTTAKTGGHQNEMATLRISFRKGGEKEVYKRLRTVLSAKAWERVRTRGRGGGGQGGSAGDAGLGGGGEAAVRSGFGIDGILQNISLENKAQQGNVEDAFKDLEALMVRAGEMVKLVQTLNTKLTQQQANSSTGANGTGNGQAEDEATQTFLRSSLVQLGLPAPAITSDMVADERKYLEGLAKELGGLLTGKTGGREDDGLMVGKNGKGLVGMDEAWGIWNRARGVSLVSPSDFQKAIPLLATHTRPKVELMTFPSGLSVLHTPFYHPKIFSNRLASQLTPTDSDEVEKAMSTVEIALTEGLSVGLAKELVHLVESQFGQVVRDEQAQEQGGGERWYRNLINDTQMCDI</sequence>
<keyword evidence="3 4" id="KW-0653">Protein transport</keyword>
<dbReference type="PROSITE" id="PS51495">
    <property type="entry name" value="GLUE"/>
    <property type="match status" value="1"/>
</dbReference>
<dbReference type="Gene3D" id="1.10.10.10">
    <property type="entry name" value="Winged helix-like DNA-binding domain superfamily/Winged helix DNA-binding domain"/>
    <property type="match status" value="2"/>
</dbReference>
<comment type="caution">
    <text evidence="7">The sequence shown here is derived from an EMBL/GenBank/DDBJ whole genome shotgun (WGS) entry which is preliminary data.</text>
</comment>
<evidence type="ECO:0000313" key="8">
    <source>
        <dbReference type="Proteomes" id="UP000812966"/>
    </source>
</evidence>
<keyword evidence="4" id="KW-0963">Cytoplasm</keyword>
<proteinExistence type="inferred from homology"/>
<keyword evidence="4" id="KW-0967">Endosome</keyword>
<feature type="compositionally biased region" description="Polar residues" evidence="5">
    <location>
        <begin position="202"/>
        <end position="216"/>
    </location>
</feature>
<feature type="compositionally biased region" description="Low complexity" evidence="5">
    <location>
        <begin position="136"/>
        <end position="154"/>
    </location>
</feature>
<evidence type="ECO:0000256" key="1">
    <source>
        <dbReference type="ARBA" id="ARBA00009697"/>
    </source>
</evidence>
<keyword evidence="2 4" id="KW-0813">Transport</keyword>
<feature type="domain" description="GLUE N-terminal" evidence="6">
    <location>
        <begin position="15"/>
        <end position="353"/>
    </location>
</feature>
<dbReference type="InterPro" id="IPR011993">
    <property type="entry name" value="PH-like_dom_sf"/>
</dbReference>
<evidence type="ECO:0000256" key="2">
    <source>
        <dbReference type="ARBA" id="ARBA00022448"/>
    </source>
</evidence>
<comment type="subunit">
    <text evidence="4">Component of the endosomal sorting complex required for transport II (ESCRT-II).</text>
</comment>
<feature type="compositionally biased region" description="Polar residues" evidence="5">
    <location>
        <begin position="225"/>
        <end position="238"/>
    </location>
</feature>
<dbReference type="InterPro" id="IPR036390">
    <property type="entry name" value="WH_DNA-bd_sf"/>
</dbReference>
<dbReference type="InterPro" id="IPR031558">
    <property type="entry name" value="Vps36-NZF-N"/>
</dbReference>
<dbReference type="InterPro" id="IPR036388">
    <property type="entry name" value="WH-like_DNA-bd_sf"/>
</dbReference>
<dbReference type="InterPro" id="IPR021648">
    <property type="entry name" value="GLUE_dom"/>
</dbReference>
<dbReference type="OrthoDB" id="271448at2759"/>
<dbReference type="AlphaFoldDB" id="A0A8K0NUU2"/>
<dbReference type="Pfam" id="PF11605">
    <property type="entry name" value="Vps36_ESCRT-II"/>
    <property type="match status" value="1"/>
</dbReference>
<dbReference type="Proteomes" id="UP000812966">
    <property type="component" value="Unassembled WGS sequence"/>
</dbReference>
<name>A0A8K0NUU2_9TREE</name>
<dbReference type="SUPFAM" id="SSF46785">
    <property type="entry name" value="Winged helix' DNA-binding domain"/>
    <property type="match status" value="2"/>
</dbReference>
<dbReference type="InterPro" id="IPR040608">
    <property type="entry name" value="Snf8/Vps36"/>
</dbReference>
<feature type="region of interest" description="Disordered" evidence="5">
    <location>
        <begin position="351"/>
        <end position="370"/>
    </location>
</feature>
<comment type="similarity">
    <text evidence="1 4">Belongs to the VPS36 family.</text>
</comment>